<dbReference type="AlphaFoldDB" id="A0A2J6REH4"/>
<feature type="region of interest" description="Disordered" evidence="1">
    <location>
        <begin position="81"/>
        <end position="111"/>
    </location>
</feature>
<gene>
    <name evidence="2" type="ORF">L207DRAFT_91245</name>
</gene>
<sequence>MNPLFTKFSLSSPPKASLPGTTPFSSLDLELSVQALKSTAAPLTNLSQYFPPLALLTPTQPSKPSLANHLLKTHHLSSHPSLQVKFSAPPPPPPKNSSPSDLSFSPSASPYATSRRRTRLIIKSSATHFSFSFLSLQPALHMQCGPGVPCFSQPLRVQQAERDQLRLRTDVLTYLFFKKGWSGTHVA</sequence>
<organism evidence="2 3">
    <name type="scientific">Hyaloscypha variabilis (strain UAMH 11265 / GT02V1 / F)</name>
    <name type="common">Meliniomyces variabilis</name>
    <dbReference type="NCBI Taxonomy" id="1149755"/>
    <lineage>
        <taxon>Eukaryota</taxon>
        <taxon>Fungi</taxon>
        <taxon>Dikarya</taxon>
        <taxon>Ascomycota</taxon>
        <taxon>Pezizomycotina</taxon>
        <taxon>Leotiomycetes</taxon>
        <taxon>Helotiales</taxon>
        <taxon>Hyaloscyphaceae</taxon>
        <taxon>Hyaloscypha</taxon>
        <taxon>Hyaloscypha variabilis</taxon>
    </lineage>
</organism>
<dbReference type="Proteomes" id="UP000235786">
    <property type="component" value="Unassembled WGS sequence"/>
</dbReference>
<dbReference type="EMBL" id="KZ613950">
    <property type="protein sequence ID" value="PMD36906.1"/>
    <property type="molecule type" value="Genomic_DNA"/>
</dbReference>
<accession>A0A2J6REH4</accession>
<proteinExistence type="predicted"/>
<protein>
    <submittedName>
        <fullName evidence="2">Uncharacterized protein</fullName>
    </submittedName>
</protein>
<evidence type="ECO:0000313" key="2">
    <source>
        <dbReference type="EMBL" id="PMD36906.1"/>
    </source>
</evidence>
<name>A0A2J6REH4_HYAVF</name>
<keyword evidence="3" id="KW-1185">Reference proteome</keyword>
<evidence type="ECO:0000256" key="1">
    <source>
        <dbReference type="SAM" id="MobiDB-lite"/>
    </source>
</evidence>
<reference evidence="2 3" key="1">
    <citation type="submission" date="2016-04" db="EMBL/GenBank/DDBJ databases">
        <title>A degradative enzymes factory behind the ericoid mycorrhizal symbiosis.</title>
        <authorList>
            <consortium name="DOE Joint Genome Institute"/>
            <person name="Martino E."/>
            <person name="Morin E."/>
            <person name="Grelet G."/>
            <person name="Kuo A."/>
            <person name="Kohler A."/>
            <person name="Daghino S."/>
            <person name="Barry K."/>
            <person name="Choi C."/>
            <person name="Cichocki N."/>
            <person name="Clum A."/>
            <person name="Copeland A."/>
            <person name="Hainaut M."/>
            <person name="Haridas S."/>
            <person name="Labutti K."/>
            <person name="Lindquist E."/>
            <person name="Lipzen A."/>
            <person name="Khouja H.-R."/>
            <person name="Murat C."/>
            <person name="Ohm R."/>
            <person name="Olson A."/>
            <person name="Spatafora J."/>
            <person name="Veneault-Fourrey C."/>
            <person name="Henrissat B."/>
            <person name="Grigoriev I."/>
            <person name="Martin F."/>
            <person name="Perotto S."/>
        </authorList>
    </citation>
    <scope>NUCLEOTIDE SEQUENCE [LARGE SCALE GENOMIC DNA]</scope>
    <source>
        <strain evidence="2 3">F</strain>
    </source>
</reference>
<evidence type="ECO:0000313" key="3">
    <source>
        <dbReference type="Proteomes" id="UP000235786"/>
    </source>
</evidence>
<feature type="compositionally biased region" description="Low complexity" evidence="1">
    <location>
        <begin position="97"/>
        <end position="110"/>
    </location>
</feature>